<comment type="catalytic activity">
    <reaction evidence="6">
        <text>2-(N(omega)-L-arginino)succinate = fumarate + L-arginine</text>
        <dbReference type="Rhea" id="RHEA:24020"/>
        <dbReference type="ChEBI" id="CHEBI:29806"/>
        <dbReference type="ChEBI" id="CHEBI:32682"/>
        <dbReference type="ChEBI" id="CHEBI:57472"/>
        <dbReference type="EC" id="4.3.2.1"/>
    </reaction>
</comment>
<feature type="domain" description="Fumarate lyase N-terminal" evidence="7">
    <location>
        <begin position="112"/>
        <end position="318"/>
    </location>
</feature>
<dbReference type="PANTHER" id="PTHR43814:SF1">
    <property type="entry name" value="ARGININOSUCCINATE LYASE"/>
    <property type="match status" value="1"/>
</dbReference>
<keyword evidence="4 6" id="KW-0028">Amino-acid biosynthesis</keyword>
<comment type="similarity">
    <text evidence="6">Belongs to the lyase 1 family. Argininosuccinate lyase subfamily.</text>
</comment>
<accession>A0A2T6G5Q7</accession>
<dbReference type="InterPro" id="IPR029419">
    <property type="entry name" value="Arg_succ_lyase_C"/>
</dbReference>
<dbReference type="AlphaFoldDB" id="A0A2T6G5Q7"/>
<dbReference type="InterPro" id="IPR022761">
    <property type="entry name" value="Fumarate_lyase_N"/>
</dbReference>
<dbReference type="InterPro" id="IPR009049">
    <property type="entry name" value="Argininosuccinate_lyase"/>
</dbReference>
<dbReference type="GO" id="GO:0005829">
    <property type="term" value="C:cytosol"/>
    <property type="evidence" value="ECO:0007669"/>
    <property type="project" value="TreeGrafter"/>
</dbReference>
<proteinExistence type="inferred from homology"/>
<evidence type="ECO:0000313" key="9">
    <source>
        <dbReference type="EMBL" id="PUA39483.1"/>
    </source>
</evidence>
<dbReference type="EC" id="4.3.2.1" evidence="2 6"/>
<dbReference type="UniPathway" id="UPA00068">
    <property type="reaction ID" value="UER00114"/>
</dbReference>
<dbReference type="GO" id="GO:0004056">
    <property type="term" value="F:argininosuccinate lyase activity"/>
    <property type="evidence" value="ECO:0007669"/>
    <property type="project" value="UniProtKB-UniRule"/>
</dbReference>
<comment type="caution">
    <text evidence="9">The sequence shown here is derived from an EMBL/GenBank/DDBJ whole genome shotgun (WGS) entry which is preliminary data.</text>
</comment>
<dbReference type="Gene3D" id="1.20.200.10">
    <property type="entry name" value="Fumarase/aspartase (Central domain)"/>
    <property type="match status" value="1"/>
</dbReference>
<evidence type="ECO:0000256" key="4">
    <source>
        <dbReference type="ARBA" id="ARBA00022605"/>
    </source>
</evidence>
<dbReference type="PANTHER" id="PTHR43814">
    <property type="entry name" value="ARGININOSUCCINATE LYASE"/>
    <property type="match status" value="1"/>
</dbReference>
<organism evidence="9 10">
    <name type="scientific">Paenibacillus elgii</name>
    <dbReference type="NCBI Taxonomy" id="189691"/>
    <lineage>
        <taxon>Bacteria</taxon>
        <taxon>Bacillati</taxon>
        <taxon>Bacillota</taxon>
        <taxon>Bacilli</taxon>
        <taxon>Bacillales</taxon>
        <taxon>Paenibacillaceae</taxon>
        <taxon>Paenibacillus</taxon>
    </lineage>
</organism>
<evidence type="ECO:0000256" key="3">
    <source>
        <dbReference type="ARBA" id="ARBA00022571"/>
    </source>
</evidence>
<dbReference type="InterPro" id="IPR000362">
    <property type="entry name" value="Fumarate_lyase_fam"/>
</dbReference>
<dbReference type="InterPro" id="IPR008948">
    <property type="entry name" value="L-Aspartase-like"/>
</dbReference>
<name>A0A2T6G5Q7_9BACL</name>
<dbReference type="NCBIfam" id="TIGR00838">
    <property type="entry name" value="argH"/>
    <property type="match status" value="1"/>
</dbReference>
<dbReference type="Pfam" id="PF14698">
    <property type="entry name" value="ASL_C2"/>
    <property type="match status" value="1"/>
</dbReference>
<dbReference type="InterPro" id="IPR024083">
    <property type="entry name" value="Fumarase/histidase_N"/>
</dbReference>
<reference evidence="9 10" key="1">
    <citation type="submission" date="2018-03" db="EMBL/GenBank/DDBJ databases">
        <title>Genome sequence of Paenibacillus elgii strain AC13 an antimicrobial compound producing bacteria.</title>
        <authorList>
            <person name="Kurokawa A.S."/>
            <person name="Araujo J.F."/>
            <person name="Costa R.A."/>
            <person name="Ortega D.B."/>
            <person name="Pires A.S."/>
            <person name="Pappas G.J.Jr."/>
            <person name="Franco O.L."/>
            <person name="Barreto C."/>
            <person name="Magalhaes B.S."/>
            <person name="Kruger R.H."/>
        </authorList>
    </citation>
    <scope>NUCLEOTIDE SEQUENCE [LARGE SCALE GENOMIC DNA]</scope>
    <source>
        <strain evidence="9 10">AC13</strain>
    </source>
</reference>
<dbReference type="Pfam" id="PF00206">
    <property type="entry name" value="Lyase_1"/>
    <property type="match status" value="1"/>
</dbReference>
<evidence type="ECO:0000256" key="6">
    <source>
        <dbReference type="HAMAP-Rule" id="MF_00006"/>
    </source>
</evidence>
<dbReference type="SUPFAM" id="SSF48557">
    <property type="entry name" value="L-aspartase-like"/>
    <property type="match status" value="1"/>
</dbReference>
<sequence>MCLFYFYRCPAKGAHRLVQKDEWLQAEGDRFPGRTYAEVVLEPAYEQAKAELLEPMLEVNKAHLLMLREQRLIGQEEAERIAAALEAVDLPKLQGSAYTGQFEDLFFQVEHELLQHAGEAAGNLHLARSRNDMGIAIYRLTLREKLLEAIASALRLHDRLLHFAGEHTDTVMIGYTHTQQAQPTTMAHYAAAVSDSLGRDIRRLQAAYTNCNRSSMGAAALTTSGFPISRERMVELLAFDGLIENAYDAVSGADYIGEIATAVQLAALNLGRFVQELLLWSTQEFAVLHVAAPYVQISSIMPQKRNPVSIEHMRSLLSSCAGSAQTVLTMMHNTPFGDIVDTEDDMQPYAWKSLHTLESVYRLLGCVIATLRINKEGLRARAEGSFATVTELADTLVRTEGLSFRTAHEIVSRVVKEAVRLGRSAGQLSLELLNDAARETIGRPLALTEEALRRSMSPQHFVSVRKLPGGPSPDEVRQALAGQRQRQERDEAWLREKRDAIERARRQVNHTVAKWAERRSSRLDLHIH</sequence>
<evidence type="ECO:0000256" key="2">
    <source>
        <dbReference type="ARBA" id="ARBA00012338"/>
    </source>
</evidence>
<keyword evidence="5 6" id="KW-0456">Lyase</keyword>
<dbReference type="CDD" id="cd01359">
    <property type="entry name" value="Argininosuccinate_lyase"/>
    <property type="match status" value="1"/>
</dbReference>
<dbReference type="PRINTS" id="PR00145">
    <property type="entry name" value="ARGSUCLYASE"/>
</dbReference>
<keyword evidence="3 6" id="KW-0055">Arginine biosynthesis</keyword>
<gene>
    <name evidence="6 9" type="primary">argH</name>
    <name evidence="9" type="ORF">C8Z91_08635</name>
</gene>
<feature type="domain" description="Argininosuccinate lyase C-terminal" evidence="8">
    <location>
        <begin position="386"/>
        <end position="462"/>
    </location>
</feature>
<comment type="subcellular location">
    <subcellularLocation>
        <location evidence="6">Cytoplasm</location>
    </subcellularLocation>
</comment>
<evidence type="ECO:0000313" key="10">
    <source>
        <dbReference type="Proteomes" id="UP000244184"/>
    </source>
</evidence>
<dbReference type="Gene3D" id="1.10.40.30">
    <property type="entry name" value="Fumarase/aspartase (C-terminal domain)"/>
    <property type="match status" value="1"/>
</dbReference>
<keyword evidence="6" id="KW-0963">Cytoplasm</keyword>
<evidence type="ECO:0000259" key="7">
    <source>
        <dbReference type="Pfam" id="PF00206"/>
    </source>
</evidence>
<dbReference type="GO" id="GO:0042450">
    <property type="term" value="P:L-arginine biosynthetic process via ornithine"/>
    <property type="evidence" value="ECO:0007669"/>
    <property type="project" value="UniProtKB-UniRule"/>
</dbReference>
<evidence type="ECO:0000256" key="1">
    <source>
        <dbReference type="ARBA" id="ARBA00004941"/>
    </source>
</evidence>
<dbReference type="HAMAP" id="MF_00006">
    <property type="entry name" value="Arg_succ_lyase"/>
    <property type="match status" value="1"/>
</dbReference>
<evidence type="ECO:0000259" key="8">
    <source>
        <dbReference type="Pfam" id="PF14698"/>
    </source>
</evidence>
<comment type="pathway">
    <text evidence="1 6">Amino-acid biosynthesis; L-arginine biosynthesis; L-arginine from L-ornithine and carbamoyl phosphate: step 3/3.</text>
</comment>
<protein>
    <recommendedName>
        <fullName evidence="2 6">Argininosuccinate lyase</fullName>
        <shortName evidence="6">ASAL</shortName>
        <ecNumber evidence="2 6">4.3.2.1</ecNumber>
    </recommendedName>
    <alternativeName>
        <fullName evidence="6">Arginosuccinase</fullName>
    </alternativeName>
</protein>
<dbReference type="PRINTS" id="PR00149">
    <property type="entry name" value="FUMRATELYASE"/>
</dbReference>
<dbReference type="EMBL" id="PYHP01000022">
    <property type="protein sequence ID" value="PUA39483.1"/>
    <property type="molecule type" value="Genomic_DNA"/>
</dbReference>
<dbReference type="Gene3D" id="1.10.275.10">
    <property type="entry name" value="Fumarase/aspartase (N-terminal domain)"/>
    <property type="match status" value="1"/>
</dbReference>
<dbReference type="Proteomes" id="UP000244184">
    <property type="component" value="Unassembled WGS sequence"/>
</dbReference>
<evidence type="ECO:0000256" key="5">
    <source>
        <dbReference type="ARBA" id="ARBA00023239"/>
    </source>
</evidence>